<dbReference type="InterPro" id="IPR004089">
    <property type="entry name" value="MCPsignal_dom"/>
</dbReference>
<evidence type="ECO:0000256" key="3">
    <source>
        <dbReference type="PROSITE-ProRule" id="PRU00284"/>
    </source>
</evidence>
<name>A0A841J116_9SPHN</name>
<protein>
    <submittedName>
        <fullName evidence="5">Methyl-accepting chemotaxis protein</fullName>
    </submittedName>
</protein>
<comment type="similarity">
    <text evidence="2">Belongs to the methyl-accepting chemotaxis (MCP) protein family.</text>
</comment>
<keyword evidence="1 3" id="KW-0807">Transducer</keyword>
<accession>A0A841J116</accession>
<feature type="domain" description="Methyl-accepting transducer" evidence="4">
    <location>
        <begin position="131"/>
        <end position="374"/>
    </location>
</feature>
<dbReference type="EMBL" id="JACIJP010000004">
    <property type="protein sequence ID" value="MBB6124879.1"/>
    <property type="molecule type" value="Genomic_DNA"/>
</dbReference>
<dbReference type="Proteomes" id="UP000552700">
    <property type="component" value="Unassembled WGS sequence"/>
</dbReference>
<evidence type="ECO:0000313" key="6">
    <source>
        <dbReference type="Proteomes" id="UP000552700"/>
    </source>
</evidence>
<sequence length="394" mass="41613">MELYEVHPEMRLLPVVDSAHRPVGAIFEKDFRRILFSPFGHSLLRNPGLGSCVDAYIRDCPMVDVDADIGFMLDAYASADGKEGMILTRNGVLESVLDNETLLKIAAAREAERIDRMTQAVDRFHDDTTGLAALLADVAARIHEATSDTTARSSENGARAQSVAGAALQVQASMSQMADESRGLALALDRLHAETNSARTAAEGAVKQVRAGTAKADSLVASARSIESVLDLIQSLARRVNLLALNASIEAARAGDAGRGFAVVAQEVKALANQTSDAAQQVAHYVRDIDTAVADVVAGHLSIEQLISSLDTVSQSVNATVESQSVVTRSAADNVVQVVQAGTEIYTNIDGISRDVIAAASQSQDINRMAQSLLAGASDLKAHVAQFVGRVQAA</sequence>
<gene>
    <name evidence="5" type="ORF">FHS92_002632</name>
</gene>
<organism evidence="5 6">
    <name type="scientific">Sphingobium subterraneum</name>
    <dbReference type="NCBI Taxonomy" id="627688"/>
    <lineage>
        <taxon>Bacteria</taxon>
        <taxon>Pseudomonadati</taxon>
        <taxon>Pseudomonadota</taxon>
        <taxon>Alphaproteobacteria</taxon>
        <taxon>Sphingomonadales</taxon>
        <taxon>Sphingomonadaceae</taxon>
        <taxon>Sphingobium</taxon>
    </lineage>
</organism>
<dbReference type="GO" id="GO:0007165">
    <property type="term" value="P:signal transduction"/>
    <property type="evidence" value="ECO:0007669"/>
    <property type="project" value="UniProtKB-KW"/>
</dbReference>
<dbReference type="GO" id="GO:0004888">
    <property type="term" value="F:transmembrane signaling receptor activity"/>
    <property type="evidence" value="ECO:0007669"/>
    <property type="project" value="InterPro"/>
</dbReference>
<dbReference type="AlphaFoldDB" id="A0A841J116"/>
<dbReference type="SMART" id="SM00283">
    <property type="entry name" value="MA"/>
    <property type="match status" value="1"/>
</dbReference>
<evidence type="ECO:0000259" key="4">
    <source>
        <dbReference type="PROSITE" id="PS50111"/>
    </source>
</evidence>
<dbReference type="InterPro" id="IPR004090">
    <property type="entry name" value="Chemotax_Me-accpt_rcpt"/>
</dbReference>
<proteinExistence type="inferred from homology"/>
<dbReference type="PANTHER" id="PTHR32089:SF112">
    <property type="entry name" value="LYSOZYME-LIKE PROTEIN-RELATED"/>
    <property type="match status" value="1"/>
</dbReference>
<dbReference type="GO" id="GO:0006935">
    <property type="term" value="P:chemotaxis"/>
    <property type="evidence" value="ECO:0007669"/>
    <property type="project" value="InterPro"/>
</dbReference>
<evidence type="ECO:0000256" key="2">
    <source>
        <dbReference type="ARBA" id="ARBA00029447"/>
    </source>
</evidence>
<evidence type="ECO:0000256" key="1">
    <source>
        <dbReference type="ARBA" id="ARBA00023224"/>
    </source>
</evidence>
<dbReference type="Gene3D" id="1.10.287.950">
    <property type="entry name" value="Methyl-accepting chemotaxis protein"/>
    <property type="match status" value="1"/>
</dbReference>
<dbReference type="PRINTS" id="PR00260">
    <property type="entry name" value="CHEMTRNSDUCR"/>
</dbReference>
<dbReference type="PANTHER" id="PTHR32089">
    <property type="entry name" value="METHYL-ACCEPTING CHEMOTAXIS PROTEIN MCPB"/>
    <property type="match status" value="1"/>
</dbReference>
<dbReference type="Pfam" id="PF00015">
    <property type="entry name" value="MCPsignal"/>
    <property type="match status" value="1"/>
</dbReference>
<dbReference type="SUPFAM" id="SSF58104">
    <property type="entry name" value="Methyl-accepting chemotaxis protein (MCP) signaling domain"/>
    <property type="match status" value="1"/>
</dbReference>
<dbReference type="GO" id="GO:0016020">
    <property type="term" value="C:membrane"/>
    <property type="evidence" value="ECO:0007669"/>
    <property type="project" value="InterPro"/>
</dbReference>
<keyword evidence="6" id="KW-1185">Reference proteome</keyword>
<reference evidence="5 6" key="1">
    <citation type="submission" date="2020-08" db="EMBL/GenBank/DDBJ databases">
        <title>Genomic Encyclopedia of Type Strains, Phase IV (KMG-IV): sequencing the most valuable type-strain genomes for metagenomic binning, comparative biology and taxonomic classification.</title>
        <authorList>
            <person name="Goeker M."/>
        </authorList>
    </citation>
    <scope>NUCLEOTIDE SEQUENCE [LARGE SCALE GENOMIC DNA]</scope>
    <source>
        <strain evidence="5 6">DSM 102255</strain>
    </source>
</reference>
<comment type="caution">
    <text evidence="5">The sequence shown here is derived from an EMBL/GenBank/DDBJ whole genome shotgun (WGS) entry which is preliminary data.</text>
</comment>
<evidence type="ECO:0000313" key="5">
    <source>
        <dbReference type="EMBL" id="MBB6124879.1"/>
    </source>
</evidence>
<dbReference type="PROSITE" id="PS50111">
    <property type="entry name" value="CHEMOTAXIS_TRANSDUC_2"/>
    <property type="match status" value="1"/>
</dbReference>